<dbReference type="RefSeq" id="WP_061452984.1">
    <property type="nucleotide sequence ID" value="NZ_KQ969553.1"/>
</dbReference>
<gene>
    <name evidence="1" type="ORF">SORDD16_01418</name>
</gene>
<name>A0A139PBK2_STROR</name>
<dbReference type="Gene3D" id="3.40.50.1820">
    <property type="entry name" value="alpha/beta hydrolase"/>
    <property type="match status" value="1"/>
</dbReference>
<evidence type="ECO:0000313" key="1">
    <source>
        <dbReference type="EMBL" id="KXT85518.1"/>
    </source>
</evidence>
<proteinExistence type="predicted"/>
<comment type="caution">
    <text evidence="1">The sequence shown here is derived from an EMBL/GenBank/DDBJ whole genome shotgun (WGS) entry which is preliminary data.</text>
</comment>
<sequence length="424" mass="44984">MSKNKEPIVLDGSVPTLDASELTYEFEKARIEGASDSEVLGKYSGTENKIMPENFEYVSSFRDPHTGTSGAAFKDTTSGKTIIAYTGTNPDTDLVNDAILTDGIGIGVGTGHHYSSAYQFYEDVLKKNGLNPEDVILTGHSLGGNIAQRVALKYNAPKTIVYNSAPLYVPTGAVVGNGLIGNPLVALATAKNIAEIESDKAQFTGSVTRITTEKDPLNNWSDRFGGVYVGEEYVIPHSGGHLMGDLRAVSGDIQKIEQSTIAIESVERSTQTKLKGVQSKKERFKVNDIGTASPNGLSKAELIALDSEQALVVASGLSTTSSATVDLIAAKGTSAVERALKLYSSLGDVPFGFLLSSDEVRATYNECGVNYGSVVETVDSHCTSVKSNANKVATSFVDLEAKIKSGVEQTVQKDKELQGLIAHG</sequence>
<dbReference type="OrthoDB" id="2413412at2"/>
<reference evidence="1 2" key="1">
    <citation type="submission" date="2016-01" db="EMBL/GenBank/DDBJ databases">
        <title>Highly variable Streptococcus oralis are common among viridans streptococci isolated from primates.</title>
        <authorList>
            <person name="Denapaite D."/>
            <person name="Rieger M."/>
            <person name="Koendgen S."/>
            <person name="Brueckner R."/>
            <person name="Ochigava I."/>
            <person name="Kappeler P."/>
            <person name="Maetz-Rensing K."/>
            <person name="Leendertz F."/>
            <person name="Hakenbeck R."/>
        </authorList>
    </citation>
    <scope>NUCLEOTIDE SEQUENCE [LARGE SCALE GENOMIC DNA]</scope>
    <source>
        <strain evidence="1 2">DD16</strain>
    </source>
</reference>
<dbReference type="InterPro" id="IPR029058">
    <property type="entry name" value="AB_hydrolase_fold"/>
</dbReference>
<organism evidence="1 2">
    <name type="scientific">Streptococcus oralis</name>
    <dbReference type="NCBI Taxonomy" id="1303"/>
    <lineage>
        <taxon>Bacteria</taxon>
        <taxon>Bacillati</taxon>
        <taxon>Bacillota</taxon>
        <taxon>Bacilli</taxon>
        <taxon>Lactobacillales</taxon>
        <taxon>Streptococcaceae</taxon>
        <taxon>Streptococcus</taxon>
    </lineage>
</organism>
<dbReference type="PATRIC" id="fig|1303.79.peg.1693"/>
<dbReference type="Proteomes" id="UP000072653">
    <property type="component" value="Unassembled WGS sequence"/>
</dbReference>
<evidence type="ECO:0008006" key="3">
    <source>
        <dbReference type="Google" id="ProtNLM"/>
    </source>
</evidence>
<dbReference type="SUPFAM" id="SSF53474">
    <property type="entry name" value="alpha/beta-Hydrolases"/>
    <property type="match status" value="1"/>
</dbReference>
<accession>A0A139PBK2</accession>
<protein>
    <recommendedName>
        <fullName evidence="3">Lipase</fullName>
    </recommendedName>
</protein>
<dbReference type="EMBL" id="LQOB01000269">
    <property type="protein sequence ID" value="KXT85518.1"/>
    <property type="molecule type" value="Genomic_DNA"/>
</dbReference>
<dbReference type="Pfam" id="PF26363">
    <property type="entry name" value="Phospholipase-like"/>
    <property type="match status" value="1"/>
</dbReference>
<dbReference type="AlphaFoldDB" id="A0A139PBK2"/>
<evidence type="ECO:0000313" key="2">
    <source>
        <dbReference type="Proteomes" id="UP000072653"/>
    </source>
</evidence>